<dbReference type="PROSITE" id="PS50109">
    <property type="entry name" value="HIS_KIN"/>
    <property type="match status" value="1"/>
</dbReference>
<evidence type="ECO:0000256" key="5">
    <source>
        <dbReference type="ARBA" id="ARBA00022741"/>
    </source>
</evidence>
<dbReference type="SMART" id="SM00387">
    <property type="entry name" value="HATPase_c"/>
    <property type="match status" value="1"/>
</dbReference>
<dbReference type="CDD" id="cd16922">
    <property type="entry name" value="HATPase_EvgS-ArcB-TorS-like"/>
    <property type="match status" value="1"/>
</dbReference>
<feature type="domain" description="Response regulatory" evidence="14">
    <location>
        <begin position="410"/>
        <end position="528"/>
    </location>
</feature>
<feature type="domain" description="Histidine kinase" evidence="13">
    <location>
        <begin position="165"/>
        <end position="378"/>
    </location>
</feature>
<keyword evidence="7" id="KW-0067">ATP-binding</keyword>
<keyword evidence="4" id="KW-0808">Transferase</keyword>
<dbReference type="SMART" id="SM00448">
    <property type="entry name" value="REC"/>
    <property type="match status" value="2"/>
</dbReference>
<dbReference type="Gene3D" id="1.10.287.130">
    <property type="match status" value="1"/>
</dbReference>
<dbReference type="Pfam" id="PF02518">
    <property type="entry name" value="HATPase_c"/>
    <property type="match status" value="1"/>
</dbReference>
<feature type="modified residue" description="4-aspartylphosphate" evidence="11">
    <location>
        <position position="54"/>
    </location>
</feature>
<evidence type="ECO:0000256" key="10">
    <source>
        <dbReference type="ARBA" id="ARBA00068150"/>
    </source>
</evidence>
<dbReference type="InterPro" id="IPR001789">
    <property type="entry name" value="Sig_transdc_resp-reg_receiver"/>
</dbReference>
<dbReference type="PANTHER" id="PTHR45339:SF1">
    <property type="entry name" value="HYBRID SIGNAL TRANSDUCTION HISTIDINE KINASE J"/>
    <property type="match status" value="1"/>
</dbReference>
<feature type="coiled-coil region" evidence="12">
    <location>
        <begin position="131"/>
        <end position="158"/>
    </location>
</feature>
<dbReference type="Gene3D" id="3.40.50.2300">
    <property type="match status" value="2"/>
</dbReference>
<dbReference type="SUPFAM" id="SSF47384">
    <property type="entry name" value="Homodimeric domain of signal transducing histidine kinase"/>
    <property type="match status" value="1"/>
</dbReference>
<dbReference type="PRINTS" id="PR00344">
    <property type="entry name" value="BCTRLSENSOR"/>
</dbReference>
<dbReference type="GO" id="GO:0005524">
    <property type="term" value="F:ATP binding"/>
    <property type="evidence" value="ECO:0007669"/>
    <property type="project" value="UniProtKB-KW"/>
</dbReference>
<dbReference type="EMBL" id="SNYC01000006">
    <property type="protein sequence ID" value="TDQ07625.1"/>
    <property type="molecule type" value="Genomic_DNA"/>
</dbReference>
<feature type="domain" description="Response regulatory" evidence="14">
    <location>
        <begin position="5"/>
        <end position="122"/>
    </location>
</feature>
<sequence>MEKINILIVDDRPENIIALEALLQRPDIDLITTTNPNEALRISWEMDIAIALVDVQMPEMDGFELVEILKSNPRTKDILIIFVTAISKETKYAVKGLNTGAVDYLYKPLDPFVTSAKVDSFIQFVRNQRDLKSKNTQLEAYQKELIKAKELAEQGKRIKENFLANMSHEIRTPINGIIGIAHLLEKTGLSAEQKEMVSLLEISSNSLLGVINDILDLSKIEAGKFKINRTETDLSSLCYSVINLLRIRAKEKKLALKTDLDSNLPKHVLADSLRLNQILMNLIGNAIKFTTEGSVTLKVEILDTKGNNAHIRFSIIDTGIGIAKENIEKIFETFEQADEQTTVKFGGTGLGLSIVKNLAKLKGGVLEVSSEECKGSTFCFSNWYEVVKEENTPVAVETQKEKLTPFNNLKILVAEDNPINKFLIVKILNEWMIDTDVVENGKDAIEQIRINDYNLILMDTFMPVMNGLDAIKLIRDGYAPGKENIPIITFSAAVMENDKKTAINAGANDVISKPFDLEVLHQKIARYTTTD</sequence>
<name>A0A4R6ST83_9SPHI</name>
<dbReference type="CDD" id="cd00082">
    <property type="entry name" value="HisKA"/>
    <property type="match status" value="1"/>
</dbReference>
<dbReference type="GO" id="GO:0000155">
    <property type="term" value="F:phosphorelay sensor kinase activity"/>
    <property type="evidence" value="ECO:0007669"/>
    <property type="project" value="InterPro"/>
</dbReference>
<dbReference type="InterPro" id="IPR005467">
    <property type="entry name" value="His_kinase_dom"/>
</dbReference>
<evidence type="ECO:0000256" key="1">
    <source>
        <dbReference type="ARBA" id="ARBA00000085"/>
    </source>
</evidence>
<evidence type="ECO:0000256" key="11">
    <source>
        <dbReference type="PROSITE-ProRule" id="PRU00169"/>
    </source>
</evidence>
<dbReference type="SUPFAM" id="SSF55874">
    <property type="entry name" value="ATPase domain of HSP90 chaperone/DNA topoisomerase II/histidine kinase"/>
    <property type="match status" value="1"/>
</dbReference>
<dbReference type="InterPro" id="IPR036097">
    <property type="entry name" value="HisK_dim/P_sf"/>
</dbReference>
<evidence type="ECO:0000256" key="3">
    <source>
        <dbReference type="ARBA" id="ARBA00022553"/>
    </source>
</evidence>
<dbReference type="Proteomes" id="UP000295620">
    <property type="component" value="Unassembled WGS sequence"/>
</dbReference>
<dbReference type="InterPro" id="IPR036890">
    <property type="entry name" value="HATPase_C_sf"/>
</dbReference>
<dbReference type="InterPro" id="IPR011006">
    <property type="entry name" value="CheY-like_superfamily"/>
</dbReference>
<evidence type="ECO:0000256" key="7">
    <source>
        <dbReference type="ARBA" id="ARBA00022840"/>
    </source>
</evidence>
<gene>
    <name evidence="15" type="ORF">ATK78_3752</name>
</gene>
<keyword evidence="8" id="KW-0902">Two-component regulatory system</keyword>
<evidence type="ECO:0000256" key="12">
    <source>
        <dbReference type="SAM" id="Coils"/>
    </source>
</evidence>
<keyword evidence="5" id="KW-0547">Nucleotide-binding</keyword>
<dbReference type="FunFam" id="3.30.565.10:FF:000010">
    <property type="entry name" value="Sensor histidine kinase RcsC"/>
    <property type="match status" value="1"/>
</dbReference>
<evidence type="ECO:0000313" key="16">
    <source>
        <dbReference type="Proteomes" id="UP000295620"/>
    </source>
</evidence>
<dbReference type="PANTHER" id="PTHR45339">
    <property type="entry name" value="HYBRID SIGNAL TRANSDUCTION HISTIDINE KINASE J"/>
    <property type="match status" value="1"/>
</dbReference>
<keyword evidence="12" id="KW-0175">Coiled coil</keyword>
<dbReference type="Gene3D" id="3.30.565.10">
    <property type="entry name" value="Histidine kinase-like ATPase, C-terminal domain"/>
    <property type="match status" value="1"/>
</dbReference>
<dbReference type="InterPro" id="IPR003594">
    <property type="entry name" value="HATPase_dom"/>
</dbReference>
<evidence type="ECO:0000256" key="2">
    <source>
        <dbReference type="ARBA" id="ARBA00012438"/>
    </source>
</evidence>
<accession>A0A4R6ST83</accession>
<feature type="modified residue" description="4-aspartylphosphate" evidence="11">
    <location>
        <position position="459"/>
    </location>
</feature>
<dbReference type="OrthoDB" id="9781208at2"/>
<dbReference type="CDD" id="cd17546">
    <property type="entry name" value="REC_hyHK_CKI1_RcsC-like"/>
    <property type="match status" value="1"/>
</dbReference>
<dbReference type="SMART" id="SM00388">
    <property type="entry name" value="HisKA"/>
    <property type="match status" value="1"/>
</dbReference>
<dbReference type="AlphaFoldDB" id="A0A4R6ST83"/>
<comment type="catalytic activity">
    <reaction evidence="1">
        <text>ATP + protein L-histidine = ADP + protein N-phospho-L-histidine.</text>
        <dbReference type="EC" id="2.7.13.3"/>
    </reaction>
</comment>
<dbReference type="FunFam" id="1.10.287.130:FF:000002">
    <property type="entry name" value="Two-component osmosensing histidine kinase"/>
    <property type="match status" value="1"/>
</dbReference>
<dbReference type="EC" id="2.7.13.3" evidence="2"/>
<dbReference type="Pfam" id="PF00072">
    <property type="entry name" value="Response_reg"/>
    <property type="match status" value="2"/>
</dbReference>
<dbReference type="SUPFAM" id="SSF52172">
    <property type="entry name" value="CheY-like"/>
    <property type="match status" value="2"/>
</dbReference>
<reference evidence="15 16" key="1">
    <citation type="submission" date="2019-03" db="EMBL/GenBank/DDBJ databases">
        <title>Genomic Encyclopedia of Archaeal and Bacterial Type Strains, Phase II (KMG-II): from individual species to whole genera.</title>
        <authorList>
            <person name="Goeker M."/>
        </authorList>
    </citation>
    <scope>NUCLEOTIDE SEQUENCE [LARGE SCALE GENOMIC DNA]</scope>
    <source>
        <strain evidence="15 16">DSM 19035</strain>
    </source>
</reference>
<evidence type="ECO:0000259" key="14">
    <source>
        <dbReference type="PROSITE" id="PS50110"/>
    </source>
</evidence>
<dbReference type="InterPro" id="IPR003661">
    <property type="entry name" value="HisK_dim/P_dom"/>
</dbReference>
<keyword evidence="3 11" id="KW-0597">Phosphoprotein</keyword>
<evidence type="ECO:0000313" key="15">
    <source>
        <dbReference type="EMBL" id="TDQ07625.1"/>
    </source>
</evidence>
<comment type="caution">
    <text evidence="15">The sequence shown here is derived from an EMBL/GenBank/DDBJ whole genome shotgun (WGS) entry which is preliminary data.</text>
</comment>
<evidence type="ECO:0000256" key="6">
    <source>
        <dbReference type="ARBA" id="ARBA00022777"/>
    </source>
</evidence>
<evidence type="ECO:0000256" key="8">
    <source>
        <dbReference type="ARBA" id="ARBA00023012"/>
    </source>
</evidence>
<comment type="subunit">
    <text evidence="9">At low DSF concentrations, interacts with RpfF.</text>
</comment>
<keyword evidence="16" id="KW-1185">Reference proteome</keyword>
<dbReference type="Pfam" id="PF00512">
    <property type="entry name" value="HisKA"/>
    <property type="match status" value="1"/>
</dbReference>
<evidence type="ECO:0000256" key="4">
    <source>
        <dbReference type="ARBA" id="ARBA00022679"/>
    </source>
</evidence>
<dbReference type="RefSeq" id="WP_133577569.1">
    <property type="nucleotide sequence ID" value="NZ_SNYC01000006.1"/>
</dbReference>
<protein>
    <recommendedName>
        <fullName evidence="10">Sensory/regulatory protein RpfC</fullName>
        <ecNumber evidence="2">2.7.13.3</ecNumber>
    </recommendedName>
</protein>
<proteinExistence type="predicted"/>
<dbReference type="InterPro" id="IPR004358">
    <property type="entry name" value="Sig_transdc_His_kin-like_C"/>
</dbReference>
<keyword evidence="6" id="KW-0418">Kinase</keyword>
<evidence type="ECO:0000256" key="9">
    <source>
        <dbReference type="ARBA" id="ARBA00064003"/>
    </source>
</evidence>
<evidence type="ECO:0000259" key="13">
    <source>
        <dbReference type="PROSITE" id="PS50109"/>
    </source>
</evidence>
<organism evidence="15 16">
    <name type="scientific">Pedobacter metabolipauper</name>
    <dbReference type="NCBI Taxonomy" id="425513"/>
    <lineage>
        <taxon>Bacteria</taxon>
        <taxon>Pseudomonadati</taxon>
        <taxon>Bacteroidota</taxon>
        <taxon>Sphingobacteriia</taxon>
        <taxon>Sphingobacteriales</taxon>
        <taxon>Sphingobacteriaceae</taxon>
        <taxon>Pedobacter</taxon>
    </lineage>
</organism>
<dbReference type="PROSITE" id="PS50110">
    <property type="entry name" value="RESPONSE_REGULATORY"/>
    <property type="match status" value="2"/>
</dbReference>